<dbReference type="AlphaFoldDB" id="A0A3N2PNY8"/>
<protein>
    <submittedName>
        <fullName evidence="2">Uncharacterized protein</fullName>
    </submittedName>
</protein>
<dbReference type="GeneID" id="39575775"/>
<feature type="transmembrane region" description="Helical" evidence="1">
    <location>
        <begin position="89"/>
        <end position="119"/>
    </location>
</feature>
<proteinExistence type="predicted"/>
<gene>
    <name evidence="2" type="ORF">SODALDRAFT_214540</name>
</gene>
<evidence type="ECO:0000313" key="2">
    <source>
        <dbReference type="EMBL" id="ROT36209.1"/>
    </source>
</evidence>
<keyword evidence="1" id="KW-0472">Membrane</keyword>
<dbReference type="Proteomes" id="UP000272025">
    <property type="component" value="Unassembled WGS sequence"/>
</dbReference>
<feature type="transmembrane region" description="Helical" evidence="1">
    <location>
        <begin position="58"/>
        <end position="77"/>
    </location>
</feature>
<organism evidence="2 3">
    <name type="scientific">Sodiomyces alkalinus (strain CBS 110278 / VKM F-3762 / F11)</name>
    <name type="common">Alkaliphilic filamentous fungus</name>
    <dbReference type="NCBI Taxonomy" id="1314773"/>
    <lineage>
        <taxon>Eukaryota</taxon>
        <taxon>Fungi</taxon>
        <taxon>Dikarya</taxon>
        <taxon>Ascomycota</taxon>
        <taxon>Pezizomycotina</taxon>
        <taxon>Sordariomycetes</taxon>
        <taxon>Hypocreomycetidae</taxon>
        <taxon>Glomerellales</taxon>
        <taxon>Plectosphaerellaceae</taxon>
        <taxon>Sodiomyces</taxon>
    </lineage>
</organism>
<dbReference type="RefSeq" id="XP_028464015.1">
    <property type="nucleotide sequence ID" value="XM_028607297.1"/>
</dbReference>
<feature type="transmembrane region" description="Helical" evidence="1">
    <location>
        <begin position="125"/>
        <end position="143"/>
    </location>
</feature>
<sequence length="150" mass="17147">MSTWNAAIIIGEDENGCTRKVPYSAVHLPDLDLPLPNIWCRGRYCCVYLIHTPYGVFLHYYSSLLHVLGTSSLYFVLTEGRDRYSTHSFHRLCLFFFSFFNIQPHSTSLHILFIIIGILTIPRLLLSPTISLLTLALALVLCFHHHPEGD</sequence>
<keyword evidence="3" id="KW-1185">Reference proteome</keyword>
<reference evidence="2 3" key="1">
    <citation type="journal article" date="2018" name="Mol. Ecol.">
        <title>The obligate alkalophilic soda-lake fungus Sodiomyces alkalinus has shifted to a protein diet.</title>
        <authorList>
            <person name="Grum-Grzhimaylo A.A."/>
            <person name="Falkoski D.L."/>
            <person name="van den Heuvel J."/>
            <person name="Valero-Jimenez C.A."/>
            <person name="Min B."/>
            <person name="Choi I.G."/>
            <person name="Lipzen A."/>
            <person name="Daum C.G."/>
            <person name="Aanen D.K."/>
            <person name="Tsang A."/>
            <person name="Henrissat B."/>
            <person name="Bilanenko E.N."/>
            <person name="de Vries R.P."/>
            <person name="van Kan J.A.L."/>
            <person name="Grigoriev I.V."/>
            <person name="Debets A.J.M."/>
        </authorList>
    </citation>
    <scope>NUCLEOTIDE SEQUENCE [LARGE SCALE GENOMIC DNA]</scope>
    <source>
        <strain evidence="2 3">F11</strain>
    </source>
</reference>
<dbReference type="EMBL" id="ML119059">
    <property type="protein sequence ID" value="ROT36209.1"/>
    <property type="molecule type" value="Genomic_DNA"/>
</dbReference>
<keyword evidence="1" id="KW-0812">Transmembrane</keyword>
<evidence type="ECO:0000313" key="3">
    <source>
        <dbReference type="Proteomes" id="UP000272025"/>
    </source>
</evidence>
<accession>A0A3N2PNY8</accession>
<evidence type="ECO:0000256" key="1">
    <source>
        <dbReference type="SAM" id="Phobius"/>
    </source>
</evidence>
<keyword evidence="1" id="KW-1133">Transmembrane helix</keyword>
<name>A0A3N2PNY8_SODAK</name>